<dbReference type="PANTHER" id="PTHR24136">
    <property type="entry name" value="SOWAH (DROSOPHILA) HOMOLOG"/>
    <property type="match status" value="1"/>
</dbReference>
<dbReference type="GO" id="GO:0035556">
    <property type="term" value="P:intracellular signal transduction"/>
    <property type="evidence" value="ECO:0007669"/>
    <property type="project" value="InterPro"/>
</dbReference>
<dbReference type="PRINTS" id="PR01415">
    <property type="entry name" value="ANKYRIN"/>
</dbReference>
<dbReference type="Proteomes" id="UP000887540">
    <property type="component" value="Unplaced"/>
</dbReference>
<dbReference type="Pfam" id="PF00023">
    <property type="entry name" value="Ank"/>
    <property type="match status" value="1"/>
</dbReference>
<dbReference type="SMART" id="SM00248">
    <property type="entry name" value="ANK"/>
    <property type="match status" value="7"/>
</dbReference>
<dbReference type="Gene3D" id="1.10.750.20">
    <property type="entry name" value="SOCS box"/>
    <property type="match status" value="1"/>
</dbReference>
<evidence type="ECO:0000256" key="2">
    <source>
        <dbReference type="ARBA" id="ARBA00022737"/>
    </source>
</evidence>
<dbReference type="InterPro" id="IPR001496">
    <property type="entry name" value="SOCS_box"/>
</dbReference>
<evidence type="ECO:0000313" key="6">
    <source>
        <dbReference type="Proteomes" id="UP000887540"/>
    </source>
</evidence>
<feature type="repeat" description="ANK" evidence="4">
    <location>
        <begin position="137"/>
        <end position="169"/>
    </location>
</feature>
<feature type="domain" description="SOCS box" evidence="5">
    <location>
        <begin position="441"/>
        <end position="487"/>
    </location>
</feature>
<dbReference type="SUPFAM" id="SSF48403">
    <property type="entry name" value="Ankyrin repeat"/>
    <property type="match status" value="1"/>
</dbReference>
<protein>
    <submittedName>
        <fullName evidence="7">SOCS box domain-containing protein</fullName>
    </submittedName>
</protein>
<dbReference type="Pfam" id="PF12796">
    <property type="entry name" value="Ank_2"/>
    <property type="match status" value="2"/>
</dbReference>
<evidence type="ECO:0000256" key="3">
    <source>
        <dbReference type="ARBA" id="ARBA00023043"/>
    </source>
</evidence>
<dbReference type="InterPro" id="IPR051573">
    <property type="entry name" value="Ankyrin-SOCS_box_domain"/>
</dbReference>
<feature type="repeat" description="ANK" evidence="4">
    <location>
        <begin position="60"/>
        <end position="92"/>
    </location>
</feature>
<dbReference type="InterPro" id="IPR036770">
    <property type="entry name" value="Ankyrin_rpt-contain_sf"/>
</dbReference>
<comment type="similarity">
    <text evidence="1">Belongs to the ankyrin SOCS box (ASB) family.</text>
</comment>
<dbReference type="CDD" id="cd03716">
    <property type="entry name" value="SOCS_ASB_like"/>
    <property type="match status" value="1"/>
</dbReference>
<keyword evidence="3 4" id="KW-0040">ANK repeat</keyword>
<dbReference type="Pfam" id="PF13637">
    <property type="entry name" value="Ank_4"/>
    <property type="match status" value="1"/>
</dbReference>
<feature type="repeat" description="ANK" evidence="4">
    <location>
        <begin position="93"/>
        <end position="125"/>
    </location>
</feature>
<dbReference type="PROSITE" id="PS50297">
    <property type="entry name" value="ANK_REP_REGION"/>
    <property type="match status" value="5"/>
</dbReference>
<dbReference type="InterPro" id="IPR002110">
    <property type="entry name" value="Ankyrin_rpt"/>
</dbReference>
<accession>A0A914C6S9</accession>
<dbReference type="SMART" id="SM00969">
    <property type="entry name" value="SOCS_box"/>
    <property type="match status" value="1"/>
</dbReference>
<dbReference type="GO" id="GO:0045732">
    <property type="term" value="P:positive regulation of protein catabolic process"/>
    <property type="evidence" value="ECO:0007669"/>
    <property type="project" value="TreeGrafter"/>
</dbReference>
<dbReference type="WBParaSite" id="ACRNAN_Path_449.g1703.t1">
    <property type="protein sequence ID" value="ACRNAN_Path_449.g1703.t1"/>
    <property type="gene ID" value="ACRNAN_Path_449.g1703"/>
</dbReference>
<evidence type="ECO:0000313" key="7">
    <source>
        <dbReference type="WBParaSite" id="ACRNAN_Path_449.g1703.t1"/>
    </source>
</evidence>
<organism evidence="6 7">
    <name type="scientific">Acrobeloides nanus</name>
    <dbReference type="NCBI Taxonomy" id="290746"/>
    <lineage>
        <taxon>Eukaryota</taxon>
        <taxon>Metazoa</taxon>
        <taxon>Ecdysozoa</taxon>
        <taxon>Nematoda</taxon>
        <taxon>Chromadorea</taxon>
        <taxon>Rhabditida</taxon>
        <taxon>Tylenchina</taxon>
        <taxon>Cephalobomorpha</taxon>
        <taxon>Cephaloboidea</taxon>
        <taxon>Cephalobidae</taxon>
        <taxon>Acrobeloides</taxon>
    </lineage>
</organism>
<keyword evidence="6" id="KW-1185">Reference proteome</keyword>
<evidence type="ECO:0000256" key="1">
    <source>
        <dbReference type="ARBA" id="ARBA00005949"/>
    </source>
</evidence>
<dbReference type="AlphaFoldDB" id="A0A914C6S9"/>
<sequence length="487" mass="54600">MPALAYNNIVLPVDDPTLAKDEQQQMMQRLLADKISGYAGIEELRFLLVSGAQADGVVTQGLTPLHYACYRDYFSAAKLLLVRGAKVNALDEVGYSALHLCAEQGNYRLIKLLLEYMARVCYVEPKDLQKDFPVRESVDEPLRLAIRRGHYDCAKLLLENGADPNARYFDGPEITQISPLDTDFLELLLKFGADPNVYCRDGLTPLMKACRHREKGIKAIEVLLNHGADINAFAMAKQDLRTPLHYAVLSGCVPLIAYLLENGADINMPKGYEKPSVLDIAVLKDDPLLVQFLLDAGADPNAMHGCFGSALHIACCSEKENQYEMTKMLLEYGADVNLGGFDQDGRAFKSPLVEFLRPKDDSFPDPKILGLLLSYGGEIVMRQCQQDHRGQIRNVLPMLEKCPALGMHLLSSTHPDNVDVVAFERLCQAENVPQHVTEAILQFTREPRSLQQLCRLRLRSLMKPLRPEKVEQLPLPPFQKQYILGYF</sequence>
<dbReference type="PROSITE" id="PS50225">
    <property type="entry name" value="SOCS"/>
    <property type="match status" value="1"/>
</dbReference>
<proteinExistence type="inferred from homology"/>
<feature type="repeat" description="ANK" evidence="4">
    <location>
        <begin position="201"/>
        <end position="235"/>
    </location>
</feature>
<feature type="repeat" description="ANK" evidence="4">
    <location>
        <begin position="239"/>
        <end position="271"/>
    </location>
</feature>
<evidence type="ECO:0000256" key="4">
    <source>
        <dbReference type="PROSITE-ProRule" id="PRU00023"/>
    </source>
</evidence>
<reference evidence="7" key="1">
    <citation type="submission" date="2022-11" db="UniProtKB">
        <authorList>
            <consortium name="WormBaseParasite"/>
        </authorList>
    </citation>
    <scope>IDENTIFICATION</scope>
</reference>
<dbReference type="Pfam" id="PF07525">
    <property type="entry name" value="SOCS_box"/>
    <property type="match status" value="1"/>
</dbReference>
<keyword evidence="2" id="KW-0677">Repeat</keyword>
<dbReference type="Gene3D" id="1.25.40.20">
    <property type="entry name" value="Ankyrin repeat-containing domain"/>
    <property type="match status" value="2"/>
</dbReference>
<dbReference type="PROSITE" id="PS50088">
    <property type="entry name" value="ANK_REPEAT"/>
    <property type="match status" value="5"/>
</dbReference>
<dbReference type="GO" id="GO:0016567">
    <property type="term" value="P:protein ubiquitination"/>
    <property type="evidence" value="ECO:0007669"/>
    <property type="project" value="TreeGrafter"/>
</dbReference>
<dbReference type="PANTHER" id="PTHR24136:SF15">
    <property type="entry name" value="ANK_REP_REGION DOMAIN-CONTAINING PROTEIN"/>
    <property type="match status" value="1"/>
</dbReference>
<evidence type="ECO:0000259" key="5">
    <source>
        <dbReference type="PROSITE" id="PS50225"/>
    </source>
</evidence>
<dbReference type="InterPro" id="IPR036036">
    <property type="entry name" value="SOCS_box-like_dom_sf"/>
</dbReference>
<name>A0A914C6S9_9BILA</name>
<dbReference type="SUPFAM" id="SSF158235">
    <property type="entry name" value="SOCS box-like"/>
    <property type="match status" value="1"/>
</dbReference>